<comment type="caution">
    <text evidence="5">The sequence shown here is derived from an EMBL/GenBank/DDBJ whole genome shotgun (WGS) entry which is preliminary data.</text>
</comment>
<keyword evidence="1" id="KW-0285">Flavoprotein</keyword>
<dbReference type="Gene3D" id="3.30.9.10">
    <property type="entry name" value="D-Amino Acid Oxidase, subunit A, domain 2"/>
    <property type="match status" value="1"/>
</dbReference>
<sequence>MARLEVLISGAGIAGNALAFWLSKLGHKVSVIERFPNLRTSGLQVDLRGHGIEVLKRMGLESDFRANAVPELGMQIVDSSGGRRAYFPAKQSGKIGPQSFTSEFEIMRGDLCRILYDATKKRAKYMFGTSIESFEEKGNAVEVQFTNGETGRFDILVGADGLHSRTRNIMLGSDIVDAFHPLDEYTAYFTIPQPPGAGGEYVATSYIAPGGRFIMTRRHGPNRIQVYLTGKSVTGRLKAVRRGDVGEEKKAFAEAFRGAGWQADAISESLIGADDFYCESQGLVKLNPWYQGRVVLLGDAAYCPSASTGMGTSSAIVGAYILAGEIERHFGAPGCEEEMEVSKRGLHGAAFQAFDDKFRPFINHVQKGVGDRSVFDRIPWSPLTITVLHWVMWLVSILRLDMLEGLLGDQPVKGWELPEYETLRGFAKPDGSCRTGSGER</sequence>
<dbReference type="PRINTS" id="PR00420">
    <property type="entry name" value="RNGMNOXGNASE"/>
</dbReference>
<dbReference type="Pfam" id="PF01494">
    <property type="entry name" value="FAD_binding_3"/>
    <property type="match status" value="1"/>
</dbReference>
<accession>A0ABR4H1I4</accession>
<evidence type="ECO:0000256" key="1">
    <source>
        <dbReference type="ARBA" id="ARBA00022630"/>
    </source>
</evidence>
<evidence type="ECO:0000259" key="4">
    <source>
        <dbReference type="Pfam" id="PF01494"/>
    </source>
</evidence>
<dbReference type="InterPro" id="IPR036188">
    <property type="entry name" value="FAD/NAD-bd_sf"/>
</dbReference>
<gene>
    <name evidence="5" type="ORF">BJX63DRAFT_372305</name>
</gene>
<evidence type="ECO:0000256" key="2">
    <source>
        <dbReference type="ARBA" id="ARBA00022827"/>
    </source>
</evidence>
<dbReference type="InterPro" id="IPR002938">
    <property type="entry name" value="FAD-bd"/>
</dbReference>
<reference evidence="5 6" key="1">
    <citation type="submission" date="2024-07" db="EMBL/GenBank/DDBJ databases">
        <title>Section-level genome sequencing and comparative genomics of Aspergillus sections Usti and Cavernicolus.</title>
        <authorList>
            <consortium name="Lawrence Berkeley National Laboratory"/>
            <person name="Nybo J.L."/>
            <person name="Vesth T.C."/>
            <person name="Theobald S."/>
            <person name="Frisvad J.C."/>
            <person name="Larsen T.O."/>
            <person name="Kjaerboelling I."/>
            <person name="Rothschild-Mancinelli K."/>
            <person name="Lyhne E.K."/>
            <person name="Kogle M.E."/>
            <person name="Barry K."/>
            <person name="Clum A."/>
            <person name="Na H."/>
            <person name="Ledsgaard L."/>
            <person name="Lin J."/>
            <person name="Lipzen A."/>
            <person name="Kuo A."/>
            <person name="Riley R."/>
            <person name="Mondo S."/>
            <person name="Labutti K."/>
            <person name="Haridas S."/>
            <person name="Pangalinan J."/>
            <person name="Salamov A.A."/>
            <person name="Simmons B.A."/>
            <person name="Magnuson J.K."/>
            <person name="Chen J."/>
            <person name="Drula E."/>
            <person name="Henrissat B."/>
            <person name="Wiebenga A."/>
            <person name="Lubbers R.J."/>
            <person name="Gomes A.C."/>
            <person name="Makela M.R."/>
            <person name="Stajich J."/>
            <person name="Grigoriev I.V."/>
            <person name="Mortensen U.H."/>
            <person name="De Vries R.P."/>
            <person name="Baker S.E."/>
            <person name="Andersen M.R."/>
        </authorList>
    </citation>
    <scope>NUCLEOTIDE SEQUENCE [LARGE SCALE GENOMIC DNA]</scope>
    <source>
        <strain evidence="5 6">CBS 588.65</strain>
    </source>
</reference>
<evidence type="ECO:0000256" key="3">
    <source>
        <dbReference type="ARBA" id="ARBA00023002"/>
    </source>
</evidence>
<name>A0ABR4H1I4_9EURO</name>
<dbReference type="EMBL" id="JBFXLT010000096">
    <property type="protein sequence ID" value="KAL2809099.1"/>
    <property type="molecule type" value="Genomic_DNA"/>
</dbReference>
<dbReference type="SUPFAM" id="SSF51905">
    <property type="entry name" value="FAD/NAD(P)-binding domain"/>
    <property type="match status" value="1"/>
</dbReference>
<dbReference type="PANTHER" id="PTHR46865:SF7">
    <property type="entry name" value="MONOOXYGENASE, PUTATIVE (AFU_ORTHOLOGUE AFUA_8G07040)-RELATED"/>
    <property type="match status" value="1"/>
</dbReference>
<keyword evidence="6" id="KW-1185">Reference proteome</keyword>
<keyword evidence="3" id="KW-0560">Oxidoreductase</keyword>
<protein>
    <submittedName>
        <fullName evidence="5">FAD/NAD(P)-binding domain-containing protein</fullName>
    </submittedName>
</protein>
<organism evidence="5 6">
    <name type="scientific">Aspergillus granulosus</name>
    <dbReference type="NCBI Taxonomy" id="176169"/>
    <lineage>
        <taxon>Eukaryota</taxon>
        <taxon>Fungi</taxon>
        <taxon>Dikarya</taxon>
        <taxon>Ascomycota</taxon>
        <taxon>Pezizomycotina</taxon>
        <taxon>Eurotiomycetes</taxon>
        <taxon>Eurotiomycetidae</taxon>
        <taxon>Eurotiales</taxon>
        <taxon>Aspergillaceae</taxon>
        <taxon>Aspergillus</taxon>
        <taxon>Aspergillus subgen. Nidulantes</taxon>
    </lineage>
</organism>
<evidence type="ECO:0000313" key="6">
    <source>
        <dbReference type="Proteomes" id="UP001610334"/>
    </source>
</evidence>
<dbReference type="InterPro" id="IPR051704">
    <property type="entry name" value="FAD_aromatic-hydroxylase"/>
</dbReference>
<dbReference type="Proteomes" id="UP001610334">
    <property type="component" value="Unassembled WGS sequence"/>
</dbReference>
<feature type="domain" description="FAD-binding" evidence="4">
    <location>
        <begin position="4"/>
        <end position="323"/>
    </location>
</feature>
<evidence type="ECO:0000313" key="5">
    <source>
        <dbReference type="EMBL" id="KAL2809099.1"/>
    </source>
</evidence>
<dbReference type="PANTHER" id="PTHR46865">
    <property type="entry name" value="OXIDOREDUCTASE-RELATED"/>
    <property type="match status" value="1"/>
</dbReference>
<dbReference type="Gene3D" id="3.50.50.60">
    <property type="entry name" value="FAD/NAD(P)-binding domain"/>
    <property type="match status" value="1"/>
</dbReference>
<keyword evidence="2" id="KW-0274">FAD</keyword>
<proteinExistence type="predicted"/>